<evidence type="ECO:0000313" key="2">
    <source>
        <dbReference type="Proteomes" id="UP000003075"/>
    </source>
</evidence>
<organism evidence="1 2">
    <name type="scientific">Oenococcus oeni AWRIB429</name>
    <dbReference type="NCBI Taxonomy" id="655225"/>
    <lineage>
        <taxon>Bacteria</taxon>
        <taxon>Bacillati</taxon>
        <taxon>Bacillota</taxon>
        <taxon>Bacilli</taxon>
        <taxon>Lactobacillales</taxon>
        <taxon>Lactobacillaceae</taxon>
        <taxon>Oenococcus</taxon>
    </lineage>
</organism>
<evidence type="ECO:0000313" key="1">
    <source>
        <dbReference type="EMBL" id="EFD87535.1"/>
    </source>
</evidence>
<sequence length="91" mass="10417">METIRLNSFTKEESKENILQKAKGLKQGLDLFKASLDKAKKQQRPIIATYLETGEQVEIESVSKANKAFHRNINYALKNGKLIQGYKLSYK</sequence>
<dbReference type="GeneID" id="75065291"/>
<dbReference type="AlphaFoldDB" id="D3LC88"/>
<comment type="caution">
    <text evidence="1">The sequence shown here is derived from an EMBL/GenBank/DDBJ whole genome shotgun (WGS) entry which is preliminary data.</text>
</comment>
<name>D3LC88_OENOE</name>
<protein>
    <submittedName>
        <fullName evidence="1">Uncharacterized protein</fullName>
    </submittedName>
</protein>
<dbReference type="Proteomes" id="UP000003075">
    <property type="component" value="Unassembled WGS sequence"/>
</dbReference>
<accession>D3LC88</accession>
<gene>
    <name evidence="1" type="ORF">AWRIB429_1968</name>
</gene>
<dbReference type="RefSeq" id="WP_002819772.1">
    <property type="nucleotide sequence ID" value="NZ_ACSE01000033.1"/>
</dbReference>
<dbReference type="EMBL" id="ACSE01000033">
    <property type="protein sequence ID" value="EFD87535.1"/>
    <property type="molecule type" value="Genomic_DNA"/>
</dbReference>
<proteinExistence type="predicted"/>
<dbReference type="OrthoDB" id="9910511at2"/>
<reference evidence="1 2" key="1">
    <citation type="journal article" date="2010" name="Appl. Microbiol. Biotechnol.">
        <title>Genotypic diversity in Oenococcus oeni by high-density microarray comparative genome hybridization and whole genome sequencing.</title>
        <authorList>
            <person name="Borneman A.R."/>
            <person name="Bartowsky E.J."/>
            <person name="McCarthy J."/>
            <person name="Chambers P.J."/>
        </authorList>
    </citation>
    <scope>NUCLEOTIDE SEQUENCE [LARGE SCALE GENOMIC DNA]</scope>
    <source>
        <strain evidence="1 2">AWRIB429</strain>
    </source>
</reference>